<name>A0ABQ2GUI5_9DEIO</name>
<evidence type="ECO:0000313" key="1">
    <source>
        <dbReference type="EMBL" id="GGM12707.1"/>
    </source>
</evidence>
<dbReference type="RefSeq" id="WP_188904295.1">
    <property type="nucleotide sequence ID" value="NZ_BMOM01000016.1"/>
</dbReference>
<proteinExistence type="predicted"/>
<dbReference type="Proteomes" id="UP000661918">
    <property type="component" value="Unassembled WGS sequence"/>
</dbReference>
<accession>A0ABQ2GUI5</accession>
<protein>
    <submittedName>
        <fullName evidence="1">Uncharacterized protein</fullName>
    </submittedName>
</protein>
<sequence length="175" mass="18968">MNSETQPDQSLPSEFVEAARKLGVTSVTLQLTAAAIPPDPSAAAHPPDAPGTPAYDHRVAETFLATPLGQRWAAAFQIYPDPRIRLTQDLLDQLRDTCGMKRGAAFLFRKRLIELGGLNRRLLLDDLMAVRLGNSKTPTRMISLRVQSIIEAVATTSYLVPEGTAFRASSLAVVG</sequence>
<reference evidence="2" key="1">
    <citation type="journal article" date="2019" name="Int. J. Syst. Evol. Microbiol.">
        <title>The Global Catalogue of Microorganisms (GCM) 10K type strain sequencing project: providing services to taxonomists for standard genome sequencing and annotation.</title>
        <authorList>
            <consortium name="The Broad Institute Genomics Platform"/>
            <consortium name="The Broad Institute Genome Sequencing Center for Infectious Disease"/>
            <person name="Wu L."/>
            <person name="Ma J."/>
        </authorList>
    </citation>
    <scope>NUCLEOTIDE SEQUENCE [LARGE SCALE GENOMIC DNA]</scope>
    <source>
        <strain evidence="2">JCM 15443</strain>
    </source>
</reference>
<gene>
    <name evidence="1" type="ORF">GCM10010841_21570</name>
</gene>
<evidence type="ECO:0000313" key="2">
    <source>
        <dbReference type="Proteomes" id="UP000661918"/>
    </source>
</evidence>
<organism evidence="1 2">
    <name type="scientific">Deinococcus aerophilus</name>
    <dbReference type="NCBI Taxonomy" id="522488"/>
    <lineage>
        <taxon>Bacteria</taxon>
        <taxon>Thermotogati</taxon>
        <taxon>Deinococcota</taxon>
        <taxon>Deinococci</taxon>
        <taxon>Deinococcales</taxon>
        <taxon>Deinococcaceae</taxon>
        <taxon>Deinococcus</taxon>
    </lineage>
</organism>
<dbReference type="EMBL" id="BMOM01000016">
    <property type="protein sequence ID" value="GGM12707.1"/>
    <property type="molecule type" value="Genomic_DNA"/>
</dbReference>
<comment type="caution">
    <text evidence="1">The sequence shown here is derived from an EMBL/GenBank/DDBJ whole genome shotgun (WGS) entry which is preliminary data.</text>
</comment>
<keyword evidence="2" id="KW-1185">Reference proteome</keyword>